<dbReference type="OrthoDB" id="9792278at2"/>
<dbReference type="RefSeq" id="WP_137269258.1">
    <property type="nucleotide sequence ID" value="NZ_QGAC01000010.1"/>
</dbReference>
<sequence length="388" mass="44220">MQGQFLSGRRIHITGSIPEQIELATSDEVDKAREFVASLVRELVRQGANFVIPVDAEKFRASDNKPICFDWLVWNEAIKNLHHRPSDTPGPLIIAVKHHKNEDQIPAEYIDNWDEYRGTSHVRIESAAHWNMASKRMEMQSRSGDVLITIGGSEGVLFLSNLYHDAGKPVIPLNFKIGANNTGSRKIFEYALASSHSERLFKTEDDRSSHDWINLLDFPNRKTTEERVQTIIQLLKNLTPPTAFFVCLMNRAHEDYIAVKNYFECVIKPVMENELGYRMVIVDGSQGYENAYINQEVFERLHRSRVVIADITGSRPNCFIELGYSLGRGLTTMILAKEGTQLPFDIHTVSAHVWNDEGVVEDKKREFLAHWNSIKSRSTLVSMDPLIP</sequence>
<protein>
    <recommendedName>
        <fullName evidence="1">ATP nucleosidase Cap17-like N-terminal domain-containing protein</fullName>
    </recommendedName>
</protein>
<dbReference type="InterPro" id="IPR041327">
    <property type="entry name" value="Cap17-like_N"/>
</dbReference>
<evidence type="ECO:0000259" key="1">
    <source>
        <dbReference type="Pfam" id="PF18178"/>
    </source>
</evidence>
<dbReference type="AlphaFoldDB" id="A0A4U3F8M3"/>
<dbReference type="Proteomes" id="UP000306393">
    <property type="component" value="Unassembled WGS sequence"/>
</dbReference>
<gene>
    <name evidence="2" type="ORF">EpCFBP13511_11595</name>
</gene>
<reference evidence="2 3" key="1">
    <citation type="journal article" date="2019" name="Sci. Rep.">
        <title>Differences in resource use lead to coexistence of seed-transmitted microbial populations.</title>
        <authorList>
            <person name="Torres-Cortes G."/>
            <person name="Garcia B.J."/>
            <person name="Compant S."/>
            <person name="Rezki S."/>
            <person name="Jones P."/>
            <person name="Preveaux A."/>
            <person name="Briand M."/>
            <person name="Roulet A."/>
            <person name="Bouchez O."/>
            <person name="Jacobson D."/>
            <person name="Barret M."/>
        </authorList>
    </citation>
    <scope>NUCLEOTIDE SEQUENCE [LARGE SCALE GENOMIC DNA]</scope>
    <source>
        <strain evidence="2 3">CFBP13511</strain>
    </source>
</reference>
<accession>A0A4U3F8M3</accession>
<name>A0A4U3F8M3_9GAMM</name>
<organism evidence="2 3">
    <name type="scientific">Erwinia persicina</name>
    <dbReference type="NCBI Taxonomy" id="55211"/>
    <lineage>
        <taxon>Bacteria</taxon>
        <taxon>Pseudomonadati</taxon>
        <taxon>Pseudomonadota</taxon>
        <taxon>Gammaproteobacteria</taxon>
        <taxon>Enterobacterales</taxon>
        <taxon>Erwiniaceae</taxon>
        <taxon>Erwinia</taxon>
    </lineage>
</organism>
<dbReference type="EMBL" id="QGAC01000010">
    <property type="protein sequence ID" value="TKJ89933.1"/>
    <property type="molecule type" value="Genomic_DNA"/>
</dbReference>
<evidence type="ECO:0000313" key="3">
    <source>
        <dbReference type="Proteomes" id="UP000306393"/>
    </source>
</evidence>
<evidence type="ECO:0000313" key="2">
    <source>
        <dbReference type="EMBL" id="TKJ89933.1"/>
    </source>
</evidence>
<dbReference type="Pfam" id="PF18178">
    <property type="entry name" value="Cap17-like_N"/>
    <property type="match status" value="1"/>
</dbReference>
<feature type="domain" description="ATP nucleosidase Cap17-like N-terminal" evidence="1">
    <location>
        <begin position="6"/>
        <end position="235"/>
    </location>
</feature>
<comment type="caution">
    <text evidence="2">The sequence shown here is derived from an EMBL/GenBank/DDBJ whole genome shotgun (WGS) entry which is preliminary data.</text>
</comment>
<proteinExistence type="predicted"/>